<keyword evidence="2" id="KW-1185">Reference proteome</keyword>
<evidence type="ECO:0000313" key="1">
    <source>
        <dbReference type="EMBL" id="MFC3551755.1"/>
    </source>
</evidence>
<dbReference type="RefSeq" id="WP_386759521.1">
    <property type="nucleotide sequence ID" value="NZ_JBHRXK010000005.1"/>
</dbReference>
<reference evidence="2" key="1">
    <citation type="journal article" date="2019" name="Int. J. Syst. Evol. Microbiol.">
        <title>The Global Catalogue of Microorganisms (GCM) 10K type strain sequencing project: providing services to taxonomists for standard genome sequencing and annotation.</title>
        <authorList>
            <consortium name="The Broad Institute Genomics Platform"/>
            <consortium name="The Broad Institute Genome Sequencing Center for Infectious Disease"/>
            <person name="Wu L."/>
            <person name="Ma J."/>
        </authorList>
    </citation>
    <scope>NUCLEOTIDE SEQUENCE [LARGE SCALE GENOMIC DNA]</scope>
    <source>
        <strain evidence="2">KCTC 42875</strain>
    </source>
</reference>
<name>A0ABV7RQV7_9GAMM</name>
<organism evidence="1 2">
    <name type="scientific">Lysobacter cavernae</name>
    <dbReference type="NCBI Taxonomy" id="1685901"/>
    <lineage>
        <taxon>Bacteria</taxon>
        <taxon>Pseudomonadati</taxon>
        <taxon>Pseudomonadota</taxon>
        <taxon>Gammaproteobacteria</taxon>
        <taxon>Lysobacterales</taxon>
        <taxon>Lysobacteraceae</taxon>
        <taxon>Lysobacter</taxon>
    </lineage>
</organism>
<evidence type="ECO:0000313" key="2">
    <source>
        <dbReference type="Proteomes" id="UP001595740"/>
    </source>
</evidence>
<evidence type="ECO:0008006" key="3">
    <source>
        <dbReference type="Google" id="ProtNLM"/>
    </source>
</evidence>
<proteinExistence type="predicted"/>
<accession>A0ABV7RQV7</accession>
<dbReference type="Proteomes" id="UP001595740">
    <property type="component" value="Unassembled WGS sequence"/>
</dbReference>
<sequence>MKLTQTMQTSLEVEIDDHPLGLRVHVQGEETYENTLAYWLMIAPRLETAQGKGLLLIDELLGPPMSEQQWLELVLTMEYAQLWRYRIAHVKPRGLKEVEYCELFARDANLDAKVFTDEREAERWLGEGRH</sequence>
<dbReference type="EMBL" id="JBHRXK010000005">
    <property type="protein sequence ID" value="MFC3551755.1"/>
    <property type="molecule type" value="Genomic_DNA"/>
</dbReference>
<gene>
    <name evidence="1" type="ORF">ACFOLC_12130</name>
</gene>
<protein>
    <recommendedName>
        <fullName evidence="3">STAS/SEC14 domain-containing protein</fullName>
    </recommendedName>
</protein>
<comment type="caution">
    <text evidence="1">The sequence shown here is derived from an EMBL/GenBank/DDBJ whole genome shotgun (WGS) entry which is preliminary data.</text>
</comment>